<dbReference type="PANTHER" id="PTHR37419:SF8">
    <property type="entry name" value="TOXIN YJJJ"/>
    <property type="match status" value="1"/>
</dbReference>
<reference evidence="6 7" key="2">
    <citation type="journal article" date="2017" name="Genome Announc.">
        <title>Draft genome sequence of Aquitalea magnusonii strain H3, a plant growth-promoting bacterium of duckweed Lemna minor.</title>
        <authorList>
            <person name="Ishizawa H."/>
            <person name="Kuroda M."/>
            <person name="Ike M."/>
        </authorList>
    </citation>
    <scope>NUCLEOTIDE SEQUENCE [LARGE SCALE GENOMIC DNA]</scope>
    <source>
        <strain evidence="6 7">H3</strain>
    </source>
</reference>
<evidence type="ECO:0000259" key="5">
    <source>
        <dbReference type="Pfam" id="PF13657"/>
    </source>
</evidence>
<dbReference type="InterPro" id="IPR012893">
    <property type="entry name" value="HipA-like_C"/>
</dbReference>
<dbReference type="GO" id="GO:0004674">
    <property type="term" value="F:protein serine/threonine kinase activity"/>
    <property type="evidence" value="ECO:0007669"/>
    <property type="project" value="TreeGrafter"/>
</dbReference>
<dbReference type="InterPro" id="IPR017508">
    <property type="entry name" value="HipA_N1"/>
</dbReference>
<dbReference type="Pfam" id="PF13657">
    <property type="entry name" value="Couple_hipA"/>
    <property type="match status" value="1"/>
</dbReference>
<evidence type="ECO:0000256" key="3">
    <source>
        <dbReference type="ARBA" id="ARBA00022777"/>
    </source>
</evidence>
<sequence>MVMRYEDLLSVKYQGDLVGALAFDRGRGLGHFEYDPAFRRKGIELSPLHMPLAAQVYQFPQLDPATFRGLPGMLADALPDDFGNAVLNAWVAREGRAVSSITPLERLKYTGSRGMGALEFYPARQMKGLNASTNVAIDSLVEVAQEVLNQRAALQVNLAAGVAERDAMLSLLSVGSSAGGARPKVVLAFDEGFRHARSGQTDAPAGFTHCLLKFDGVVEQQSGLETFGDPLGFGAMEYTYYQMARQCGIVMEPCWLLDEGPRRHFVTRRFDRRGNRKLHVQTLCGLAHASYKQLGQYSYEEILQLMRRLGLGADDAAQLFRRMVFNVVARNHDDHTKNFAFLLDPDSHAWQLAPAYDIAYSYKPGSHWVNSHATTINGKRDGFCRADFHAFSKLSKLFTPAWIDGVIAQTVDVLAQWPVLARRNAVPDSIIGMVTPNLRLDI</sequence>
<evidence type="ECO:0000256" key="1">
    <source>
        <dbReference type="ARBA" id="ARBA00010164"/>
    </source>
</evidence>
<feature type="domain" description="HipA-like C-terminal" evidence="4">
    <location>
        <begin position="176"/>
        <end position="411"/>
    </location>
</feature>
<organism evidence="6 7">
    <name type="scientific">Aquitalea magnusonii</name>
    <dbReference type="NCBI Taxonomy" id="332411"/>
    <lineage>
        <taxon>Bacteria</taxon>
        <taxon>Pseudomonadati</taxon>
        <taxon>Pseudomonadota</taxon>
        <taxon>Betaproteobacteria</taxon>
        <taxon>Neisseriales</taxon>
        <taxon>Chromobacteriaceae</taxon>
        <taxon>Aquitalea</taxon>
    </lineage>
</organism>
<proteinExistence type="inferred from homology"/>
<dbReference type="Proteomes" id="UP000198290">
    <property type="component" value="Chromosome"/>
</dbReference>
<protein>
    <submittedName>
        <fullName evidence="6">HipA protein</fullName>
    </submittedName>
</protein>
<dbReference type="AlphaFoldDB" id="A0A3G9GE55"/>
<gene>
    <name evidence="6" type="ORF">DLM_2531</name>
</gene>
<keyword evidence="7" id="KW-1185">Reference proteome</keyword>
<feature type="domain" description="HipA N-terminal subdomain 1" evidence="5">
    <location>
        <begin position="9"/>
        <end position="120"/>
    </location>
</feature>
<dbReference type="RefSeq" id="WP_089086020.1">
    <property type="nucleotide sequence ID" value="NZ_AP018823.1"/>
</dbReference>
<dbReference type="GO" id="GO:0005829">
    <property type="term" value="C:cytosol"/>
    <property type="evidence" value="ECO:0007669"/>
    <property type="project" value="TreeGrafter"/>
</dbReference>
<dbReference type="OrthoDB" id="9805913at2"/>
<keyword evidence="3" id="KW-0418">Kinase</keyword>
<dbReference type="EMBL" id="AP018823">
    <property type="protein sequence ID" value="BBF86138.1"/>
    <property type="molecule type" value="Genomic_DNA"/>
</dbReference>
<evidence type="ECO:0000313" key="7">
    <source>
        <dbReference type="Proteomes" id="UP000198290"/>
    </source>
</evidence>
<evidence type="ECO:0000259" key="4">
    <source>
        <dbReference type="Pfam" id="PF07804"/>
    </source>
</evidence>
<reference evidence="7" key="3">
    <citation type="journal article" date="2017" name="Plant Physiol. Biochem.">
        <title>Differential oxidative and antioxidative response of duckweed Lemna minor toward plant growth promoting/inhibiting bacteria.</title>
        <authorList>
            <person name="Ishizawa H."/>
            <person name="Kuroda M."/>
            <person name="Morikawa M."/>
            <person name="Ike M."/>
        </authorList>
    </citation>
    <scope>NUCLEOTIDE SEQUENCE [LARGE SCALE GENOMIC DNA]</scope>
    <source>
        <strain evidence="7">H3</strain>
    </source>
</reference>
<reference evidence="7" key="1">
    <citation type="journal article" date="2017" name="Biotechnol. Biofuels">
        <title>Evaluation of environmental bacterial communities as a factor affecting the growth of duckweed Lemna minor.</title>
        <authorList>
            <person name="Ishizawa H."/>
            <person name="Kuroda M."/>
            <person name="Morikawa M."/>
            <person name="Ike M."/>
        </authorList>
    </citation>
    <scope>NUCLEOTIDE SEQUENCE [LARGE SCALE GENOMIC DNA]</scope>
    <source>
        <strain evidence="7">H3</strain>
    </source>
</reference>
<dbReference type="Pfam" id="PF07804">
    <property type="entry name" value="HipA_C"/>
    <property type="match status" value="1"/>
</dbReference>
<name>A0A3G9GE55_9NEIS</name>
<dbReference type="InterPro" id="IPR052028">
    <property type="entry name" value="HipA_Ser/Thr_kinase"/>
</dbReference>
<dbReference type="Gene3D" id="1.10.1070.20">
    <property type="match status" value="1"/>
</dbReference>
<keyword evidence="2" id="KW-0808">Transferase</keyword>
<dbReference type="KEGG" id="amah:DLM_2531"/>
<evidence type="ECO:0000313" key="6">
    <source>
        <dbReference type="EMBL" id="BBF86138.1"/>
    </source>
</evidence>
<accession>A0A3G9GE55</accession>
<dbReference type="PANTHER" id="PTHR37419">
    <property type="entry name" value="SERINE/THREONINE-PROTEIN KINASE TOXIN HIPA"/>
    <property type="match status" value="1"/>
</dbReference>
<comment type="similarity">
    <text evidence="1">Belongs to the HipA Ser/Thr kinase family.</text>
</comment>
<evidence type="ECO:0000256" key="2">
    <source>
        <dbReference type="ARBA" id="ARBA00022679"/>
    </source>
</evidence>